<keyword evidence="3" id="KW-0012">Acyltransferase</keyword>
<reference evidence="4 5" key="1">
    <citation type="submission" date="2019-06" db="EMBL/GenBank/DDBJ databases">
        <title>A chromosomal-level reference genome of Carpinus fangiana (Coryloideae, Betulaceae).</title>
        <authorList>
            <person name="Yang X."/>
            <person name="Wang Z."/>
            <person name="Zhang L."/>
            <person name="Hao G."/>
            <person name="Liu J."/>
            <person name="Yang Y."/>
        </authorList>
    </citation>
    <scope>NUCLEOTIDE SEQUENCE [LARGE SCALE GENOMIC DNA]</scope>
    <source>
        <strain evidence="4">Cfa_2016G</strain>
        <tissue evidence="4">Leaf</tissue>
    </source>
</reference>
<dbReference type="Gene3D" id="3.30.559.10">
    <property type="entry name" value="Chloramphenicol acetyltransferase-like domain"/>
    <property type="match status" value="2"/>
</dbReference>
<dbReference type="Proteomes" id="UP000327013">
    <property type="component" value="Chromosome 7"/>
</dbReference>
<accession>A0A5N6RPR9</accession>
<dbReference type="OrthoDB" id="1862401at2759"/>
<dbReference type="GO" id="GO:0016746">
    <property type="term" value="F:acyltransferase activity"/>
    <property type="evidence" value="ECO:0007669"/>
    <property type="project" value="UniProtKB-KW"/>
</dbReference>
<dbReference type="InterPro" id="IPR051283">
    <property type="entry name" value="Sec_Metabolite_Acyltrans"/>
</dbReference>
<dbReference type="FunFam" id="3.30.559.10:FF:000008">
    <property type="entry name" value="Tryptamine hydroxycinnamoyl transferase"/>
    <property type="match status" value="1"/>
</dbReference>
<keyword evidence="5" id="KW-1185">Reference proteome</keyword>
<dbReference type="PANTHER" id="PTHR31896:SF12">
    <property type="entry name" value="HXXXD-TYPE ACYL-TRANSFERASE FAMILY PROTEIN"/>
    <property type="match status" value="1"/>
</dbReference>
<sequence>MSNPQKVRHISECFVKPEHALEEAKRPFYLTPWDLAMLSAHYIQKGLLFTKPPAADEQEGFIDTLLDRLKLSLSRALVHFYPLSGRLVTKTNENPPSCLIYVDCDNSPGAKFIHAALDMTISEILSPIDVPLVVQSFFDHDRALNYDGHTMPLLSIQITELIDGIFVGCSMNHCIVDGTSYWHFFNSWSEIFQAEGNDISLTRPPIHKRWFPDGCGPIINLPFTHQDEIISRFEAPALRERVFHFSSESIAKLKAKANAEYKTNKISSFKSLSALLWRCITRARRLPLDQITCCKLATNNRSRMDPQLSQDYFGNSIYPVAGVATAGELLEQSLGWAAWQLHQALVNHTDKAIHGWLDAWQQSPFIYQLARFFDRYSIMMGSSPRFNMYGNEFGMGKAVALRSGYANKFDGKVSSFPGYEGGGSIDLEVCLPPDFMSALESDEEFMDAATLPPPMAVVCT</sequence>
<dbReference type="EMBL" id="CM017327">
    <property type="protein sequence ID" value="KAE8100140.1"/>
    <property type="molecule type" value="Genomic_DNA"/>
</dbReference>
<evidence type="ECO:0000313" key="5">
    <source>
        <dbReference type="Proteomes" id="UP000327013"/>
    </source>
</evidence>
<dbReference type="AlphaFoldDB" id="A0A5N6RPR9"/>
<gene>
    <name evidence="4" type="ORF">FH972_018067</name>
</gene>
<dbReference type="Pfam" id="PF02458">
    <property type="entry name" value="Transferase"/>
    <property type="match status" value="1"/>
</dbReference>
<evidence type="ECO:0000256" key="1">
    <source>
        <dbReference type="ARBA" id="ARBA00009861"/>
    </source>
</evidence>
<name>A0A5N6RPR9_9ROSI</name>
<comment type="similarity">
    <text evidence="1">Belongs to the plant acyltransferase family.</text>
</comment>
<proteinExistence type="inferred from homology"/>
<evidence type="ECO:0000256" key="2">
    <source>
        <dbReference type="ARBA" id="ARBA00022679"/>
    </source>
</evidence>
<dbReference type="InterPro" id="IPR023213">
    <property type="entry name" value="CAT-like_dom_sf"/>
</dbReference>
<keyword evidence="2" id="KW-0808">Transferase</keyword>
<evidence type="ECO:0000256" key="3">
    <source>
        <dbReference type="ARBA" id="ARBA00023315"/>
    </source>
</evidence>
<organism evidence="4 5">
    <name type="scientific">Carpinus fangiana</name>
    <dbReference type="NCBI Taxonomy" id="176857"/>
    <lineage>
        <taxon>Eukaryota</taxon>
        <taxon>Viridiplantae</taxon>
        <taxon>Streptophyta</taxon>
        <taxon>Embryophyta</taxon>
        <taxon>Tracheophyta</taxon>
        <taxon>Spermatophyta</taxon>
        <taxon>Magnoliopsida</taxon>
        <taxon>eudicotyledons</taxon>
        <taxon>Gunneridae</taxon>
        <taxon>Pentapetalae</taxon>
        <taxon>rosids</taxon>
        <taxon>fabids</taxon>
        <taxon>Fagales</taxon>
        <taxon>Betulaceae</taxon>
        <taxon>Carpinus</taxon>
    </lineage>
</organism>
<protein>
    <submittedName>
        <fullName evidence="4">Uncharacterized protein</fullName>
    </submittedName>
</protein>
<evidence type="ECO:0000313" key="4">
    <source>
        <dbReference type="EMBL" id="KAE8100140.1"/>
    </source>
</evidence>
<dbReference type="PANTHER" id="PTHR31896">
    <property type="entry name" value="FAMILY REGULATORY PROTEIN, PUTATIVE (AFU_ORTHOLOGUE AFUA_3G14730)-RELATED"/>
    <property type="match status" value="1"/>
</dbReference>